<sequence length="249" mass="27508">MSGQAASNEGELSFGLEFEFLFYFKTPWADAVQGPDAVVVDEEEEARLPPALSLPDNVRWSHSDFYPLPDADHDDTPRGWATSLIRQAILSVPGARIRGEPMPDGTDPSYLDMYRFRLRVNVSSGLHCHVGAGLRKPQGVDGGGGASEGSDGDESDNSERGDHIVDEPGFEWVEEAIPFRGTKHDLGVFKRAAALLWAADGFLCHVHPPERGLSRYAPPLRLCSRLAHGLRLDPFEDANGYVQHYERRL</sequence>
<dbReference type="AlphaFoldDB" id="G2Q6T6"/>
<dbReference type="HOGENOM" id="CLU_1118024_0_0_1"/>
<dbReference type="KEGG" id="mtm:MYCTH_44469"/>
<proteinExistence type="predicted"/>
<dbReference type="OMA" id="ELEFLFY"/>
<dbReference type="eggNOG" id="ENOG502T5YP">
    <property type="taxonomic scope" value="Eukaryota"/>
</dbReference>
<dbReference type="OrthoDB" id="4590229at2759"/>
<feature type="non-terminal residue" evidence="2">
    <location>
        <position position="249"/>
    </location>
</feature>
<evidence type="ECO:0000256" key="1">
    <source>
        <dbReference type="SAM" id="MobiDB-lite"/>
    </source>
</evidence>
<dbReference type="Proteomes" id="UP000007322">
    <property type="component" value="Chromosome 1"/>
</dbReference>
<reference evidence="2 3" key="1">
    <citation type="journal article" date="2011" name="Nat. Biotechnol.">
        <title>Comparative genomic analysis of the thermophilic biomass-degrading fungi Myceliophthora thermophila and Thielavia terrestris.</title>
        <authorList>
            <person name="Berka R.M."/>
            <person name="Grigoriev I.V."/>
            <person name="Otillar R."/>
            <person name="Salamov A."/>
            <person name="Grimwood J."/>
            <person name="Reid I."/>
            <person name="Ishmael N."/>
            <person name="John T."/>
            <person name="Darmond C."/>
            <person name="Moisan M.-C."/>
            <person name="Henrissat B."/>
            <person name="Coutinho P.M."/>
            <person name="Lombard V."/>
            <person name="Natvig D.O."/>
            <person name="Lindquist E."/>
            <person name="Schmutz J."/>
            <person name="Lucas S."/>
            <person name="Harris P."/>
            <person name="Powlowski J."/>
            <person name="Bellemare A."/>
            <person name="Taylor D."/>
            <person name="Butler G."/>
            <person name="de Vries R.P."/>
            <person name="Allijn I.E."/>
            <person name="van den Brink J."/>
            <person name="Ushinsky S."/>
            <person name="Storms R."/>
            <person name="Powell A.J."/>
            <person name="Paulsen I.T."/>
            <person name="Elbourne L.D.H."/>
            <person name="Baker S.E."/>
            <person name="Magnuson J."/>
            <person name="LaBoissiere S."/>
            <person name="Clutterbuck A.J."/>
            <person name="Martinez D."/>
            <person name="Wogulis M."/>
            <person name="de Leon A.L."/>
            <person name="Rey M.W."/>
            <person name="Tsang A."/>
        </authorList>
    </citation>
    <scope>NUCLEOTIDE SEQUENCE [LARGE SCALE GENOMIC DNA]</scope>
    <source>
        <strain evidence="3">ATCC 42464 / BCRC 31852 / DSM 1799</strain>
    </source>
</reference>
<evidence type="ECO:0000313" key="3">
    <source>
        <dbReference type="Proteomes" id="UP000007322"/>
    </source>
</evidence>
<protein>
    <submittedName>
        <fullName evidence="2">Uncharacterized protein</fullName>
    </submittedName>
</protein>
<evidence type="ECO:0000313" key="2">
    <source>
        <dbReference type="EMBL" id="AEO53914.1"/>
    </source>
</evidence>
<dbReference type="InParanoid" id="G2Q6T6"/>
<feature type="region of interest" description="Disordered" evidence="1">
    <location>
        <begin position="133"/>
        <end position="164"/>
    </location>
</feature>
<name>G2Q6T6_THET4</name>
<keyword evidence="3" id="KW-1185">Reference proteome</keyword>
<accession>G2Q6T6</accession>
<dbReference type="RefSeq" id="XP_003659159.1">
    <property type="nucleotide sequence ID" value="XM_003659111.1"/>
</dbReference>
<dbReference type="EMBL" id="CP003002">
    <property type="protein sequence ID" value="AEO53914.1"/>
    <property type="molecule type" value="Genomic_DNA"/>
</dbReference>
<dbReference type="VEuPathDB" id="FungiDB:MYCTH_44469"/>
<gene>
    <name evidence="2" type="ORF">MYCTH_44469</name>
</gene>
<dbReference type="GeneID" id="11508320"/>
<organism evidence="2 3">
    <name type="scientific">Thermothelomyces thermophilus (strain ATCC 42464 / BCRC 31852 / DSM 1799)</name>
    <name type="common">Sporotrichum thermophile</name>
    <dbReference type="NCBI Taxonomy" id="573729"/>
    <lineage>
        <taxon>Eukaryota</taxon>
        <taxon>Fungi</taxon>
        <taxon>Dikarya</taxon>
        <taxon>Ascomycota</taxon>
        <taxon>Pezizomycotina</taxon>
        <taxon>Sordariomycetes</taxon>
        <taxon>Sordariomycetidae</taxon>
        <taxon>Sordariales</taxon>
        <taxon>Chaetomiaceae</taxon>
        <taxon>Thermothelomyces</taxon>
    </lineage>
</organism>